<keyword evidence="1 2" id="KW-0238">DNA-binding</keyword>
<keyword evidence="5" id="KW-1185">Reference proteome</keyword>
<feature type="domain" description="HTH tetR-type" evidence="3">
    <location>
        <begin position="32"/>
        <end position="91"/>
    </location>
</feature>
<evidence type="ECO:0000259" key="3">
    <source>
        <dbReference type="PROSITE" id="PS50977"/>
    </source>
</evidence>
<dbReference type="PROSITE" id="PS50977">
    <property type="entry name" value="HTH_TETR_2"/>
    <property type="match status" value="1"/>
</dbReference>
<accession>A0A0U1NJD9</accession>
<dbReference type="EMBL" id="CVQV01000003">
    <property type="protein sequence ID" value="CRK74649.1"/>
    <property type="molecule type" value="Genomic_DNA"/>
</dbReference>
<dbReference type="SUPFAM" id="SSF46689">
    <property type="entry name" value="Homeodomain-like"/>
    <property type="match status" value="1"/>
</dbReference>
<dbReference type="Proteomes" id="UP000048949">
    <property type="component" value="Unassembled WGS sequence"/>
</dbReference>
<evidence type="ECO:0000313" key="5">
    <source>
        <dbReference type="Proteomes" id="UP000048949"/>
    </source>
</evidence>
<evidence type="ECO:0000256" key="2">
    <source>
        <dbReference type="PROSITE-ProRule" id="PRU00335"/>
    </source>
</evidence>
<gene>
    <name evidence="4" type="ORF">NIG5292_00684</name>
</gene>
<dbReference type="STRING" id="282199.GCA_001049735_00684"/>
<proteinExistence type="predicted"/>
<dbReference type="Gene3D" id="1.10.357.10">
    <property type="entry name" value="Tetracycline Repressor, domain 2"/>
    <property type="match status" value="1"/>
</dbReference>
<organism evidence="4 5">
    <name type="scientific">Nereida ignava</name>
    <dbReference type="NCBI Taxonomy" id="282199"/>
    <lineage>
        <taxon>Bacteria</taxon>
        <taxon>Pseudomonadati</taxon>
        <taxon>Pseudomonadota</taxon>
        <taxon>Alphaproteobacteria</taxon>
        <taxon>Rhodobacterales</taxon>
        <taxon>Roseobacteraceae</taxon>
        <taxon>Nereida</taxon>
    </lineage>
</organism>
<dbReference type="InterPro" id="IPR009057">
    <property type="entry name" value="Homeodomain-like_sf"/>
</dbReference>
<feature type="DNA-binding region" description="H-T-H motif" evidence="2">
    <location>
        <begin position="54"/>
        <end position="73"/>
    </location>
</feature>
<dbReference type="RefSeq" id="WP_048597987.1">
    <property type="nucleotide sequence ID" value="NZ_CBFHGK010000001.1"/>
</dbReference>
<dbReference type="GO" id="GO:0003677">
    <property type="term" value="F:DNA binding"/>
    <property type="evidence" value="ECO:0007669"/>
    <property type="project" value="UniProtKB-UniRule"/>
</dbReference>
<dbReference type="InterPro" id="IPR001647">
    <property type="entry name" value="HTH_TetR"/>
</dbReference>
<protein>
    <recommendedName>
        <fullName evidence="3">HTH tetR-type domain-containing protein</fullName>
    </recommendedName>
</protein>
<reference evidence="4 5" key="1">
    <citation type="submission" date="2015-04" db="EMBL/GenBank/DDBJ databases">
        <authorList>
            <person name="Syromyatnikov M.Y."/>
            <person name="Popov V.N."/>
        </authorList>
    </citation>
    <scope>NUCLEOTIDE SEQUENCE [LARGE SCALE GENOMIC DNA]</scope>
    <source>
        <strain evidence="4 5">CECT 5292</strain>
    </source>
</reference>
<dbReference type="OrthoDB" id="3217159at2"/>
<name>A0A0U1NJD9_9RHOB</name>
<evidence type="ECO:0000256" key="1">
    <source>
        <dbReference type="ARBA" id="ARBA00023125"/>
    </source>
</evidence>
<dbReference type="AlphaFoldDB" id="A0A0U1NJD9"/>
<sequence length="211" mass="22216">MSQITQFPSQTPASIEVPAAVPNTEAVSSAKLRTKKTILGNVMQMSAAGDVPRTMTEVAKASGLGRATVYRHFPDLGALAADIVRPKHDAMVATLRAAEGINDVLVALLKYRRMLSSERALLCSDAVRGTGAIEALKEDVADVLADFVDQGSDAGAFYGRVLVDALWPRGEDTPALSAGLDDVVVIARISGLITQIEAVIANDRAPTTVMS</sequence>
<evidence type="ECO:0000313" key="4">
    <source>
        <dbReference type="EMBL" id="CRK74649.1"/>
    </source>
</evidence>